<keyword evidence="3" id="KW-0227">DNA damage</keyword>
<dbReference type="Gene3D" id="3.40.470.10">
    <property type="entry name" value="Uracil-DNA glycosylase-like domain"/>
    <property type="match status" value="1"/>
</dbReference>
<protein>
    <recommendedName>
        <fullName evidence="8">Uracil-DNA glycosylase-like domain-containing protein</fullName>
    </recommendedName>
</protein>
<organism evidence="9">
    <name type="scientific">marine sediment metagenome</name>
    <dbReference type="NCBI Taxonomy" id="412755"/>
    <lineage>
        <taxon>unclassified sequences</taxon>
        <taxon>metagenomes</taxon>
        <taxon>ecological metagenomes</taxon>
    </lineage>
</organism>
<evidence type="ECO:0000256" key="3">
    <source>
        <dbReference type="ARBA" id="ARBA00022763"/>
    </source>
</evidence>
<dbReference type="GO" id="GO:0046872">
    <property type="term" value="F:metal ion binding"/>
    <property type="evidence" value="ECO:0007669"/>
    <property type="project" value="UniProtKB-KW"/>
</dbReference>
<feature type="domain" description="Uracil-DNA glycosylase-like" evidence="8">
    <location>
        <begin position="46"/>
        <end position="201"/>
    </location>
</feature>
<keyword evidence="7" id="KW-0234">DNA repair</keyword>
<keyword evidence="4" id="KW-0378">Hydrolase</keyword>
<evidence type="ECO:0000256" key="7">
    <source>
        <dbReference type="ARBA" id="ARBA00023204"/>
    </source>
</evidence>
<evidence type="ECO:0000256" key="6">
    <source>
        <dbReference type="ARBA" id="ARBA00023014"/>
    </source>
</evidence>
<evidence type="ECO:0000259" key="8">
    <source>
        <dbReference type="SMART" id="SM00986"/>
    </source>
</evidence>
<comment type="caution">
    <text evidence="9">The sequence shown here is derived from an EMBL/GenBank/DDBJ whole genome shotgun (WGS) entry which is preliminary data.</text>
</comment>
<evidence type="ECO:0000256" key="1">
    <source>
        <dbReference type="ARBA" id="ARBA00022485"/>
    </source>
</evidence>
<dbReference type="InterPro" id="IPR051536">
    <property type="entry name" value="UDG_Type-4/5"/>
</dbReference>
<dbReference type="GO" id="GO:0006281">
    <property type="term" value="P:DNA repair"/>
    <property type="evidence" value="ECO:0007669"/>
    <property type="project" value="UniProtKB-KW"/>
</dbReference>
<keyword evidence="2" id="KW-0479">Metal-binding</keyword>
<gene>
    <name evidence="9" type="ORF">LCGC14_1428000</name>
</gene>
<dbReference type="SUPFAM" id="SSF52141">
    <property type="entry name" value="Uracil-DNA glycosylase-like"/>
    <property type="match status" value="1"/>
</dbReference>
<sequence>MPTEDSLVRLSEAVRLCKACPLGVRGKGVPGRTVLPEGQTTSDVAVSVSPDDLVMVLGEAPGAVEQERGKPFVGQSGELLHAMLEEVGLTSFYISNIAKHQPFKDKNGKQQAPSKTEIEACAPFLRAEFDLIRPGKLILLGKSAAKLVVDGNFSMKEVVNTTRHWGYEADTTIPVLILYHPAYFLRQRTAPWIQKQIRDWKSAVRLFLGAKAPTYQIEKVGCETHG</sequence>
<dbReference type="SMART" id="SM00987">
    <property type="entry name" value="UreE_C"/>
    <property type="match status" value="1"/>
</dbReference>
<dbReference type="SMART" id="SM00986">
    <property type="entry name" value="UDG"/>
    <property type="match status" value="1"/>
</dbReference>
<reference evidence="9" key="1">
    <citation type="journal article" date="2015" name="Nature">
        <title>Complex archaea that bridge the gap between prokaryotes and eukaryotes.</title>
        <authorList>
            <person name="Spang A."/>
            <person name="Saw J.H."/>
            <person name="Jorgensen S.L."/>
            <person name="Zaremba-Niedzwiedzka K."/>
            <person name="Martijn J."/>
            <person name="Lind A.E."/>
            <person name="van Eijk R."/>
            <person name="Schleper C."/>
            <person name="Guy L."/>
            <person name="Ettema T.J."/>
        </authorList>
    </citation>
    <scope>NUCLEOTIDE SEQUENCE</scope>
</reference>
<dbReference type="GO" id="GO:0051539">
    <property type="term" value="F:4 iron, 4 sulfur cluster binding"/>
    <property type="evidence" value="ECO:0007669"/>
    <property type="project" value="UniProtKB-KW"/>
</dbReference>
<dbReference type="Pfam" id="PF03167">
    <property type="entry name" value="UDG"/>
    <property type="match status" value="1"/>
</dbReference>
<evidence type="ECO:0000256" key="4">
    <source>
        <dbReference type="ARBA" id="ARBA00022801"/>
    </source>
</evidence>
<dbReference type="PANTHER" id="PTHR33693">
    <property type="entry name" value="TYPE-5 URACIL-DNA GLYCOSYLASE"/>
    <property type="match status" value="1"/>
</dbReference>
<dbReference type="PANTHER" id="PTHR33693:SF1">
    <property type="entry name" value="TYPE-4 URACIL-DNA GLYCOSYLASE"/>
    <property type="match status" value="1"/>
</dbReference>
<dbReference type="CDD" id="cd10030">
    <property type="entry name" value="UDG-F4_TTUDGA_SPO1dp_like"/>
    <property type="match status" value="1"/>
</dbReference>
<keyword evidence="6" id="KW-0411">Iron-sulfur</keyword>
<evidence type="ECO:0000313" key="9">
    <source>
        <dbReference type="EMBL" id="KKM71694.1"/>
    </source>
</evidence>
<proteinExistence type="predicted"/>
<keyword evidence="5" id="KW-0408">Iron</keyword>
<dbReference type="InterPro" id="IPR036895">
    <property type="entry name" value="Uracil-DNA_glycosylase-like_sf"/>
</dbReference>
<keyword evidence="1" id="KW-0004">4Fe-4S</keyword>
<evidence type="ECO:0000256" key="5">
    <source>
        <dbReference type="ARBA" id="ARBA00023004"/>
    </source>
</evidence>
<dbReference type="InterPro" id="IPR005122">
    <property type="entry name" value="Uracil-DNA_glycosylase-like"/>
</dbReference>
<dbReference type="AlphaFoldDB" id="A0A0F9JPF4"/>
<name>A0A0F9JPF4_9ZZZZ</name>
<evidence type="ECO:0000256" key="2">
    <source>
        <dbReference type="ARBA" id="ARBA00022723"/>
    </source>
</evidence>
<accession>A0A0F9JPF4</accession>
<dbReference type="EMBL" id="LAZR01009590">
    <property type="protein sequence ID" value="KKM71694.1"/>
    <property type="molecule type" value="Genomic_DNA"/>
</dbReference>
<dbReference type="GO" id="GO:0097506">
    <property type="term" value="F:deaminated base DNA N-glycosylase activity"/>
    <property type="evidence" value="ECO:0007669"/>
    <property type="project" value="UniProtKB-ARBA"/>
</dbReference>